<keyword evidence="2 6" id="KW-0812">Transmembrane</keyword>
<dbReference type="Proteomes" id="UP000664203">
    <property type="component" value="Unassembled WGS sequence"/>
</dbReference>
<sequence>MEVNPSTEGAVSPPAGITPNFTNPKYVSGGIVPISAVFLTLSTLFLVLRLYTKICIVPPFRAEDCTIITAWVFTVALTGSCLVQQHNGNGRHLWDIPLDTFVVYGKWASATVVIYVPATALPKVAILIHYLRIYPERNFRIVVYTVLSITVGYMTAICLVLIFRCHPLAQNWNPTLPGHCILLLPCIWNGILNVVTDLMVLLVPVPRLVAWKVTLRRKLVISVMLATGSLTCIVSAVRLYFVARMLYIIDLSRAVVVPTTLSVAESNLSVICGCLMVTRPFLRRHLPFLLGIDTEHAEQTWPHTVSDESALVLLNIPVQYRPKTRAGFANINSSAGPVWAGSSGNSNNSLAIADIEQRAERSRSLRDWPLRNMSPRSGNQDTII</sequence>
<feature type="transmembrane region" description="Helical" evidence="6">
    <location>
        <begin position="26"/>
        <end position="48"/>
    </location>
</feature>
<keyword evidence="4 6" id="KW-0472">Membrane</keyword>
<organism evidence="8 9">
    <name type="scientific">Alectoria fallacina</name>
    <dbReference type="NCBI Taxonomy" id="1903189"/>
    <lineage>
        <taxon>Eukaryota</taxon>
        <taxon>Fungi</taxon>
        <taxon>Dikarya</taxon>
        <taxon>Ascomycota</taxon>
        <taxon>Pezizomycotina</taxon>
        <taxon>Lecanoromycetes</taxon>
        <taxon>OSLEUM clade</taxon>
        <taxon>Lecanoromycetidae</taxon>
        <taxon>Lecanorales</taxon>
        <taxon>Lecanorineae</taxon>
        <taxon>Parmeliaceae</taxon>
        <taxon>Alectoria</taxon>
    </lineage>
</organism>
<comment type="similarity">
    <text evidence="5">Belongs to the SAT4 family.</text>
</comment>
<feature type="transmembrane region" description="Helical" evidence="6">
    <location>
        <begin position="182"/>
        <end position="207"/>
    </location>
</feature>
<protein>
    <recommendedName>
        <fullName evidence="7">Rhodopsin domain-containing protein</fullName>
    </recommendedName>
</protein>
<evidence type="ECO:0000256" key="3">
    <source>
        <dbReference type="ARBA" id="ARBA00022989"/>
    </source>
</evidence>
<evidence type="ECO:0000259" key="7">
    <source>
        <dbReference type="Pfam" id="PF20684"/>
    </source>
</evidence>
<reference evidence="8" key="1">
    <citation type="submission" date="2021-03" db="EMBL/GenBank/DDBJ databases">
        <authorList>
            <person name="Tagirdzhanova G."/>
        </authorList>
    </citation>
    <scope>NUCLEOTIDE SEQUENCE</scope>
</reference>
<dbReference type="Pfam" id="PF20684">
    <property type="entry name" value="Fung_rhodopsin"/>
    <property type="match status" value="1"/>
</dbReference>
<accession>A0A8H3FVC0</accession>
<feature type="domain" description="Rhodopsin" evidence="7">
    <location>
        <begin position="48"/>
        <end position="284"/>
    </location>
</feature>
<evidence type="ECO:0000256" key="4">
    <source>
        <dbReference type="ARBA" id="ARBA00023136"/>
    </source>
</evidence>
<evidence type="ECO:0000256" key="2">
    <source>
        <dbReference type="ARBA" id="ARBA00022692"/>
    </source>
</evidence>
<feature type="transmembrane region" description="Helical" evidence="6">
    <location>
        <begin position="141"/>
        <end position="162"/>
    </location>
</feature>
<dbReference type="AlphaFoldDB" id="A0A8H3FVC0"/>
<dbReference type="EMBL" id="CAJPDR010000307">
    <property type="protein sequence ID" value="CAF9931414.1"/>
    <property type="molecule type" value="Genomic_DNA"/>
</dbReference>
<evidence type="ECO:0000256" key="5">
    <source>
        <dbReference type="ARBA" id="ARBA00038359"/>
    </source>
</evidence>
<gene>
    <name evidence="8" type="ORF">ALECFALPRED_005000</name>
</gene>
<proteinExistence type="inferred from homology"/>
<dbReference type="OrthoDB" id="5342292at2759"/>
<evidence type="ECO:0000256" key="1">
    <source>
        <dbReference type="ARBA" id="ARBA00004141"/>
    </source>
</evidence>
<feature type="transmembrane region" description="Helical" evidence="6">
    <location>
        <begin position="107"/>
        <end position="129"/>
    </location>
</feature>
<keyword evidence="9" id="KW-1185">Reference proteome</keyword>
<evidence type="ECO:0000256" key="6">
    <source>
        <dbReference type="SAM" id="Phobius"/>
    </source>
</evidence>
<evidence type="ECO:0000313" key="8">
    <source>
        <dbReference type="EMBL" id="CAF9931414.1"/>
    </source>
</evidence>
<comment type="caution">
    <text evidence="8">The sequence shown here is derived from an EMBL/GenBank/DDBJ whole genome shotgun (WGS) entry which is preliminary data.</text>
</comment>
<dbReference type="GO" id="GO:0016020">
    <property type="term" value="C:membrane"/>
    <property type="evidence" value="ECO:0007669"/>
    <property type="project" value="UniProtKB-SubCell"/>
</dbReference>
<name>A0A8H3FVC0_9LECA</name>
<comment type="subcellular location">
    <subcellularLocation>
        <location evidence="1">Membrane</location>
        <topology evidence="1">Multi-pass membrane protein</topology>
    </subcellularLocation>
</comment>
<keyword evidence="3 6" id="KW-1133">Transmembrane helix</keyword>
<evidence type="ECO:0000313" key="9">
    <source>
        <dbReference type="Proteomes" id="UP000664203"/>
    </source>
</evidence>
<feature type="transmembrane region" description="Helical" evidence="6">
    <location>
        <begin position="219"/>
        <end position="243"/>
    </location>
</feature>
<dbReference type="InterPro" id="IPR052337">
    <property type="entry name" value="SAT4-like"/>
</dbReference>
<dbReference type="PANTHER" id="PTHR33048">
    <property type="entry name" value="PTH11-LIKE INTEGRAL MEMBRANE PROTEIN (AFU_ORTHOLOGUE AFUA_5G11245)"/>
    <property type="match status" value="1"/>
</dbReference>
<dbReference type="InterPro" id="IPR049326">
    <property type="entry name" value="Rhodopsin_dom_fungi"/>
</dbReference>
<feature type="transmembrane region" description="Helical" evidence="6">
    <location>
        <begin position="68"/>
        <end position="87"/>
    </location>
</feature>
<dbReference type="PANTHER" id="PTHR33048:SF47">
    <property type="entry name" value="INTEGRAL MEMBRANE PROTEIN-RELATED"/>
    <property type="match status" value="1"/>
</dbReference>